<dbReference type="PANTHER" id="PTHR11109:SF7">
    <property type="entry name" value="GTP CYCLOHYDROLASE 1"/>
    <property type="match status" value="1"/>
</dbReference>
<organism evidence="11 12">
    <name type="scientific">Tardiphaga robiniae</name>
    <dbReference type="NCBI Taxonomy" id="943830"/>
    <lineage>
        <taxon>Bacteria</taxon>
        <taxon>Pseudomonadati</taxon>
        <taxon>Pseudomonadota</taxon>
        <taxon>Alphaproteobacteria</taxon>
        <taxon>Hyphomicrobiales</taxon>
        <taxon>Nitrobacteraceae</taxon>
        <taxon>Tardiphaga</taxon>
    </lineage>
</organism>
<evidence type="ECO:0000256" key="3">
    <source>
        <dbReference type="ARBA" id="ARBA00008085"/>
    </source>
</evidence>
<dbReference type="GO" id="GO:0003934">
    <property type="term" value="F:GTP cyclohydrolase I activity"/>
    <property type="evidence" value="ECO:0007669"/>
    <property type="project" value="UniProtKB-UniRule"/>
</dbReference>
<dbReference type="FunFam" id="3.30.1130.10:FF:000001">
    <property type="entry name" value="GTP cyclohydrolase 1"/>
    <property type="match status" value="1"/>
</dbReference>
<dbReference type="InterPro" id="IPR020602">
    <property type="entry name" value="GTP_CycHdrlase_I_dom"/>
</dbReference>
<keyword evidence="8" id="KW-0479">Metal-binding</keyword>
<dbReference type="GO" id="GO:0008270">
    <property type="term" value="F:zinc ion binding"/>
    <property type="evidence" value="ECO:0007669"/>
    <property type="project" value="UniProtKB-UniRule"/>
</dbReference>
<dbReference type="Gene3D" id="1.10.286.10">
    <property type="match status" value="1"/>
</dbReference>
<reference evidence="11 12" key="1">
    <citation type="submission" date="2016-03" db="EMBL/GenBank/DDBJ databases">
        <title>Microsymbionts genomes from the relict species Vavilovia formosa (Stev.) Fed.</title>
        <authorList>
            <person name="Kopat V."/>
            <person name="Chirak E."/>
            <person name="Kimeklis A."/>
            <person name="Andronov E."/>
        </authorList>
    </citation>
    <scope>NUCLEOTIDE SEQUENCE [LARGE SCALE GENOMIC DNA]</scope>
    <source>
        <strain evidence="11 12">Vaf07</strain>
    </source>
</reference>
<evidence type="ECO:0000256" key="4">
    <source>
        <dbReference type="ARBA" id="ARBA00011857"/>
    </source>
</evidence>
<dbReference type="AlphaFoldDB" id="A0A163ZQG8"/>
<evidence type="ECO:0000313" key="11">
    <source>
        <dbReference type="EMBL" id="KZD23747.1"/>
    </source>
</evidence>
<evidence type="ECO:0000256" key="1">
    <source>
        <dbReference type="ARBA" id="ARBA00001052"/>
    </source>
</evidence>
<feature type="binding site" evidence="8">
    <location>
        <position position="128"/>
    </location>
    <ligand>
        <name>Zn(2+)</name>
        <dbReference type="ChEBI" id="CHEBI:29105"/>
    </ligand>
</feature>
<dbReference type="HAMAP" id="MF_00223">
    <property type="entry name" value="FolE"/>
    <property type="match status" value="1"/>
</dbReference>
<dbReference type="STRING" id="943830.A4A58_25670"/>
<evidence type="ECO:0000256" key="5">
    <source>
        <dbReference type="ARBA" id="ARBA00022563"/>
    </source>
</evidence>
<comment type="pathway">
    <text evidence="2 8">Cofactor biosynthesis; 7,8-dihydroneopterin triphosphate biosynthesis; 7,8-dihydroneopterin triphosphate from GTP: step 1/1.</text>
</comment>
<dbReference type="InterPro" id="IPR043134">
    <property type="entry name" value="GTP-CH-I_N"/>
</dbReference>
<dbReference type="EC" id="3.5.4.16" evidence="8"/>
<keyword evidence="8" id="KW-0547">Nucleotide-binding</keyword>
<dbReference type="InterPro" id="IPR018234">
    <property type="entry name" value="GTP_CycHdrlase_I_CS"/>
</dbReference>
<dbReference type="Proteomes" id="UP000076574">
    <property type="component" value="Unassembled WGS sequence"/>
</dbReference>
<comment type="caution">
    <text evidence="11">The sequence shown here is derived from an EMBL/GenBank/DDBJ whole genome shotgun (WGS) entry which is preliminary data.</text>
</comment>
<keyword evidence="6 8" id="KW-0378">Hydrolase</keyword>
<feature type="binding site" evidence="8">
    <location>
        <position position="131"/>
    </location>
    <ligand>
        <name>Zn(2+)</name>
        <dbReference type="ChEBI" id="CHEBI:29105"/>
    </ligand>
</feature>
<proteinExistence type="inferred from homology"/>
<dbReference type="GO" id="GO:0006729">
    <property type="term" value="P:tetrahydrobiopterin biosynthetic process"/>
    <property type="evidence" value="ECO:0007669"/>
    <property type="project" value="TreeGrafter"/>
</dbReference>
<dbReference type="RefSeq" id="WP_068731942.1">
    <property type="nucleotide sequence ID" value="NZ_LVYV01000008.1"/>
</dbReference>
<comment type="similarity">
    <text evidence="3 8">Belongs to the GTP cyclohydrolase I family.</text>
</comment>
<gene>
    <name evidence="8" type="primary">folE</name>
    <name evidence="11" type="ORF">A4A58_25670</name>
</gene>
<feature type="binding site" evidence="8">
    <location>
        <position position="199"/>
    </location>
    <ligand>
        <name>Zn(2+)</name>
        <dbReference type="ChEBI" id="CHEBI:29105"/>
    </ligand>
</feature>
<dbReference type="Pfam" id="PF01227">
    <property type="entry name" value="GTP_cyclohydroI"/>
    <property type="match status" value="1"/>
</dbReference>
<keyword evidence="8" id="KW-0862">Zinc</keyword>
<dbReference type="EMBL" id="LVYV01000008">
    <property type="protein sequence ID" value="KZD23747.1"/>
    <property type="molecule type" value="Genomic_DNA"/>
</dbReference>
<feature type="compositionally biased region" description="Basic and acidic residues" evidence="9">
    <location>
        <begin position="11"/>
        <end position="27"/>
    </location>
</feature>
<evidence type="ECO:0000256" key="9">
    <source>
        <dbReference type="SAM" id="MobiDB-lite"/>
    </source>
</evidence>
<dbReference type="GO" id="GO:0005737">
    <property type="term" value="C:cytoplasm"/>
    <property type="evidence" value="ECO:0007669"/>
    <property type="project" value="TreeGrafter"/>
</dbReference>
<dbReference type="OrthoDB" id="9801207at2"/>
<feature type="region of interest" description="Disordered" evidence="9">
    <location>
        <begin position="1"/>
        <end position="27"/>
    </location>
</feature>
<protein>
    <recommendedName>
        <fullName evidence="8">GTP cyclohydrolase 1</fullName>
        <ecNumber evidence="8">3.5.4.16</ecNumber>
    </recommendedName>
    <alternativeName>
        <fullName evidence="8">GTP cyclohydrolase I</fullName>
        <shortName evidence="8">GTP-CH-I</shortName>
    </alternativeName>
</protein>
<dbReference type="GO" id="GO:0005525">
    <property type="term" value="F:GTP binding"/>
    <property type="evidence" value="ECO:0007669"/>
    <property type="project" value="UniProtKB-KW"/>
</dbReference>
<comment type="subunit">
    <text evidence="8">Homopolymer.</text>
</comment>
<dbReference type="InterPro" id="IPR043133">
    <property type="entry name" value="GTP-CH-I_C/QueF"/>
</dbReference>
<dbReference type="PANTHER" id="PTHR11109">
    <property type="entry name" value="GTP CYCLOHYDROLASE I"/>
    <property type="match status" value="1"/>
</dbReference>
<accession>A0A163ZQG8</accession>
<dbReference type="PROSITE" id="PS00859">
    <property type="entry name" value="GTP_CYCLOHYDROL_1_1"/>
    <property type="match status" value="1"/>
</dbReference>
<dbReference type="NCBIfam" id="NF006825">
    <property type="entry name" value="PRK09347.1-2"/>
    <property type="match status" value="1"/>
</dbReference>
<comment type="catalytic activity">
    <reaction evidence="1 8">
        <text>GTP + H2O = 7,8-dihydroneopterin 3'-triphosphate + formate + H(+)</text>
        <dbReference type="Rhea" id="RHEA:17473"/>
        <dbReference type="ChEBI" id="CHEBI:15377"/>
        <dbReference type="ChEBI" id="CHEBI:15378"/>
        <dbReference type="ChEBI" id="CHEBI:15740"/>
        <dbReference type="ChEBI" id="CHEBI:37565"/>
        <dbReference type="ChEBI" id="CHEBI:58462"/>
        <dbReference type="EC" id="3.5.4.16"/>
    </reaction>
</comment>
<dbReference type="GO" id="GO:0046654">
    <property type="term" value="P:tetrahydrofolate biosynthetic process"/>
    <property type="evidence" value="ECO:0007669"/>
    <property type="project" value="UniProtKB-UniRule"/>
</dbReference>
<evidence type="ECO:0000256" key="8">
    <source>
        <dbReference type="HAMAP-Rule" id="MF_00223"/>
    </source>
</evidence>
<dbReference type="UniPathway" id="UPA00848">
    <property type="reaction ID" value="UER00151"/>
</dbReference>
<keyword evidence="7 8" id="KW-0342">GTP-binding</keyword>
<feature type="domain" description="GTP cyclohydrolase I" evidence="10">
    <location>
        <begin position="58"/>
        <end position="235"/>
    </location>
</feature>
<keyword evidence="5 8" id="KW-0554">One-carbon metabolism</keyword>
<dbReference type="FunFam" id="1.10.286.10:FF:000001">
    <property type="entry name" value="GTP cyclohydrolase 1"/>
    <property type="match status" value="1"/>
</dbReference>
<name>A0A163ZQG8_9BRAD</name>
<dbReference type="Gene3D" id="3.30.1130.10">
    <property type="match status" value="1"/>
</dbReference>
<evidence type="ECO:0000256" key="7">
    <source>
        <dbReference type="ARBA" id="ARBA00023134"/>
    </source>
</evidence>
<dbReference type="GO" id="GO:0006730">
    <property type="term" value="P:one-carbon metabolic process"/>
    <property type="evidence" value="ECO:0007669"/>
    <property type="project" value="UniProtKB-UniRule"/>
</dbReference>
<evidence type="ECO:0000256" key="6">
    <source>
        <dbReference type="ARBA" id="ARBA00022801"/>
    </source>
</evidence>
<dbReference type="InterPro" id="IPR001474">
    <property type="entry name" value="GTP_CycHdrlase_I"/>
</dbReference>
<evidence type="ECO:0000313" key="12">
    <source>
        <dbReference type="Proteomes" id="UP000076574"/>
    </source>
</evidence>
<comment type="subunit">
    <text evidence="4">Toroid-shaped homodecamer, composed of two pentamers of five dimers.</text>
</comment>
<evidence type="ECO:0000256" key="2">
    <source>
        <dbReference type="ARBA" id="ARBA00005080"/>
    </source>
</evidence>
<sequence length="240" mass="26940">MDAVIKPLRGKSPDGKSSEIRSADNKVQEFRPAELDPAEFLAAAVNPDQLRPSRAEAEQAVQTLLAYIGENPQREGLMDTPRRVVEAYDELFQGYHQCPAEVLNRTFGETAGYDDFVLIRDMAFVSHCEHHMMPFYGKAHIAYTPVERVVGLSKLARLVDIFGHRLQTQEHLTAQLAAAVDEVLKPRGVAVMVEAEHTCMSARGIRKEGSRTFTTRFTGNFRDNPAEQARFMSMIQSMSR</sequence>
<dbReference type="NCBIfam" id="TIGR00063">
    <property type="entry name" value="folE"/>
    <property type="match status" value="1"/>
</dbReference>
<keyword evidence="12" id="KW-1185">Reference proteome</keyword>
<dbReference type="SUPFAM" id="SSF55620">
    <property type="entry name" value="Tetrahydrobiopterin biosynthesis enzymes-like"/>
    <property type="match status" value="1"/>
</dbReference>
<evidence type="ECO:0000259" key="10">
    <source>
        <dbReference type="Pfam" id="PF01227"/>
    </source>
</evidence>
<dbReference type="NCBIfam" id="NF006826">
    <property type="entry name" value="PRK09347.1-3"/>
    <property type="match status" value="1"/>
</dbReference>